<comment type="caution">
    <text evidence="9">The sequence shown here is derived from an EMBL/GenBank/DDBJ whole genome shotgun (WGS) entry which is preliminary data.</text>
</comment>
<dbReference type="InterPro" id="IPR011032">
    <property type="entry name" value="GroES-like_sf"/>
</dbReference>
<dbReference type="InterPro" id="IPR002328">
    <property type="entry name" value="ADH_Zn_CS"/>
</dbReference>
<name>A0A2S9I7A2_9GAMM</name>
<evidence type="ECO:0000256" key="3">
    <source>
        <dbReference type="ARBA" id="ARBA00022833"/>
    </source>
</evidence>
<evidence type="ECO:0000313" key="9">
    <source>
        <dbReference type="EMBL" id="PRD13604.1"/>
    </source>
</evidence>
<dbReference type="GO" id="GO:0008106">
    <property type="term" value="F:alcohol dehydrogenase (NADP+) activity"/>
    <property type="evidence" value="ECO:0007669"/>
    <property type="project" value="UniProtKB-ARBA"/>
</dbReference>
<evidence type="ECO:0000313" key="10">
    <source>
        <dbReference type="Proteomes" id="UP000239181"/>
    </source>
</evidence>
<dbReference type="InterPro" id="IPR006311">
    <property type="entry name" value="TAT_signal"/>
</dbReference>
<dbReference type="InterPro" id="IPR020843">
    <property type="entry name" value="ER"/>
</dbReference>
<dbReference type="Pfam" id="PF08240">
    <property type="entry name" value="ADH_N"/>
    <property type="match status" value="1"/>
</dbReference>
<keyword evidence="10" id="KW-1185">Reference proteome</keyword>
<evidence type="ECO:0000259" key="8">
    <source>
        <dbReference type="SMART" id="SM00829"/>
    </source>
</evidence>
<comment type="similarity">
    <text evidence="5">Belongs to the zinc-containing alcohol dehydrogenase family.</text>
</comment>
<reference evidence="9 10" key="1">
    <citation type="submission" date="2017-10" db="EMBL/GenBank/DDBJ databases">
        <title>Draft genome of two endophytic bacteria isolated from 'guarana' Paullinia cupana (Mart.) Ducke.</title>
        <authorList>
            <person name="Siqueira K.A."/>
            <person name="Liotti R.G."/>
            <person name="Mendes T.A."/>
            <person name="Soares M.A."/>
        </authorList>
    </citation>
    <scope>NUCLEOTIDE SEQUENCE [LARGE SCALE GENOMIC DNA]</scope>
    <source>
        <strain evidence="9 10">342</strain>
    </source>
</reference>
<keyword evidence="4" id="KW-0560">Oxidoreductase</keyword>
<evidence type="ECO:0000256" key="2">
    <source>
        <dbReference type="ARBA" id="ARBA00022723"/>
    </source>
</evidence>
<proteinExistence type="inferred from homology"/>
<evidence type="ECO:0000256" key="4">
    <source>
        <dbReference type="ARBA" id="ARBA00023002"/>
    </source>
</evidence>
<comment type="cofactor">
    <cofactor evidence="1 5">
        <name>Zn(2+)</name>
        <dbReference type="ChEBI" id="CHEBI:29105"/>
    </cofactor>
</comment>
<keyword evidence="2 5" id="KW-0479">Metal-binding</keyword>
<dbReference type="EMBL" id="PDET01000017">
    <property type="protein sequence ID" value="PRD13604.1"/>
    <property type="molecule type" value="Genomic_DNA"/>
</dbReference>
<dbReference type="SMART" id="SM00829">
    <property type="entry name" value="PKS_ER"/>
    <property type="match status" value="1"/>
</dbReference>
<evidence type="ECO:0000256" key="1">
    <source>
        <dbReference type="ARBA" id="ARBA00001947"/>
    </source>
</evidence>
<dbReference type="InterPro" id="IPR013149">
    <property type="entry name" value="ADH-like_C"/>
</dbReference>
<dbReference type="CDD" id="cd05283">
    <property type="entry name" value="CAD1"/>
    <property type="match status" value="1"/>
</dbReference>
<sequence>MCGNCNDNSHTDAPASPTRRRALLAGAGLAAAASLAVMPGQAQAQEPSSPAGNGPWRVRAYGNQRADGPFGPLEIPRRALRPNDVLIDIMYCAICHSDIHIARQEWGPPYPATNFPCVPGHEIIGRVTAVGSEVTRFRPGDIAGAGAMIDSCGECENCVNDLEQYCVKGWTLNFNTPDKFLGGYNYGGFSQRVVVPERFTVRIPPGMNLAAAAPLMCAGITTFSPMQHWAVKVGQRVGVIGMGGLGHLAVKLAVARGAHVTVFTSTPAKVADAKKMGAREAVVWTKPDALKAYANSFDFLISTVPTSVPTHPITGMLKLDGTYVIVGAREPIEDVRGSGLWLQRRQVSASLMGGMAETQEFIDYCARRNIVADIELIKPDQIDRAFERIKTKDARYRFVVDLT</sequence>
<keyword evidence="3 5" id="KW-0862">Zinc</keyword>
<dbReference type="OrthoDB" id="9771084at2"/>
<dbReference type="SUPFAM" id="SSF51735">
    <property type="entry name" value="NAD(P)-binding Rossmann-fold domains"/>
    <property type="match status" value="1"/>
</dbReference>
<protein>
    <submittedName>
        <fullName evidence="9">Hydroxyacid dehydrogenase</fullName>
    </submittedName>
</protein>
<organism evidence="9 10">
    <name type="scientific">Pantoea coffeiphila</name>
    <dbReference type="NCBI Taxonomy" id="1465635"/>
    <lineage>
        <taxon>Bacteria</taxon>
        <taxon>Pseudomonadati</taxon>
        <taxon>Pseudomonadota</taxon>
        <taxon>Gammaproteobacteria</taxon>
        <taxon>Enterobacterales</taxon>
        <taxon>Erwiniaceae</taxon>
        <taxon>Pantoea</taxon>
    </lineage>
</organism>
<dbReference type="InterPro" id="IPR047109">
    <property type="entry name" value="CAD-like"/>
</dbReference>
<feature type="compositionally biased region" description="Polar residues" evidence="6">
    <location>
        <begin position="42"/>
        <end position="51"/>
    </location>
</feature>
<feature type="signal peptide" evidence="7">
    <location>
        <begin position="1"/>
        <end position="44"/>
    </location>
</feature>
<dbReference type="Proteomes" id="UP000239181">
    <property type="component" value="Unassembled WGS sequence"/>
</dbReference>
<dbReference type="PROSITE" id="PS00065">
    <property type="entry name" value="D_2_HYDROXYACID_DH_1"/>
    <property type="match status" value="1"/>
</dbReference>
<dbReference type="SUPFAM" id="SSF50129">
    <property type="entry name" value="GroES-like"/>
    <property type="match status" value="1"/>
</dbReference>
<dbReference type="AlphaFoldDB" id="A0A2S9I7A2"/>
<evidence type="ECO:0000256" key="6">
    <source>
        <dbReference type="SAM" id="MobiDB-lite"/>
    </source>
</evidence>
<dbReference type="Pfam" id="PF00107">
    <property type="entry name" value="ADH_zinc_N"/>
    <property type="match status" value="1"/>
</dbReference>
<dbReference type="FunFam" id="3.40.50.720:FF:000022">
    <property type="entry name" value="Cinnamyl alcohol dehydrogenase"/>
    <property type="match status" value="1"/>
</dbReference>
<feature type="region of interest" description="Disordered" evidence="6">
    <location>
        <begin position="40"/>
        <end position="63"/>
    </location>
</feature>
<dbReference type="GO" id="GO:0008270">
    <property type="term" value="F:zinc ion binding"/>
    <property type="evidence" value="ECO:0007669"/>
    <property type="project" value="InterPro"/>
</dbReference>
<evidence type="ECO:0000256" key="5">
    <source>
        <dbReference type="RuleBase" id="RU361277"/>
    </source>
</evidence>
<dbReference type="Gene3D" id="3.90.180.10">
    <property type="entry name" value="Medium-chain alcohol dehydrogenases, catalytic domain"/>
    <property type="match status" value="1"/>
</dbReference>
<accession>A0A2S9I7A2</accession>
<dbReference type="PROSITE" id="PS00059">
    <property type="entry name" value="ADH_ZINC"/>
    <property type="match status" value="1"/>
</dbReference>
<dbReference type="PANTHER" id="PTHR42683">
    <property type="entry name" value="ALDEHYDE REDUCTASE"/>
    <property type="match status" value="1"/>
</dbReference>
<evidence type="ECO:0000256" key="7">
    <source>
        <dbReference type="SAM" id="SignalP"/>
    </source>
</evidence>
<dbReference type="PROSITE" id="PS51318">
    <property type="entry name" value="TAT"/>
    <property type="match status" value="1"/>
</dbReference>
<dbReference type="InterPro" id="IPR029752">
    <property type="entry name" value="D-isomer_DH_CS1"/>
</dbReference>
<feature type="chain" id="PRO_5015649268" evidence="7">
    <location>
        <begin position="45"/>
        <end position="403"/>
    </location>
</feature>
<keyword evidence="7" id="KW-0732">Signal</keyword>
<feature type="domain" description="Enoyl reductase (ER)" evidence="8">
    <location>
        <begin position="68"/>
        <end position="400"/>
    </location>
</feature>
<dbReference type="InterPro" id="IPR036291">
    <property type="entry name" value="NAD(P)-bd_dom_sf"/>
</dbReference>
<gene>
    <name evidence="9" type="ORF">CQW29_20355</name>
</gene>
<dbReference type="InterPro" id="IPR013154">
    <property type="entry name" value="ADH-like_N"/>
</dbReference>
<dbReference type="Gene3D" id="3.40.50.720">
    <property type="entry name" value="NAD(P)-binding Rossmann-like Domain"/>
    <property type="match status" value="1"/>
</dbReference>